<comment type="subcellular location">
    <subcellularLocation>
        <location evidence="1">Secreted</location>
    </subcellularLocation>
</comment>
<evidence type="ECO:0000259" key="6">
    <source>
        <dbReference type="SMART" id="SM00274"/>
    </source>
</evidence>
<gene>
    <name evidence="7" type="ORF">DLAC_05492</name>
</gene>
<dbReference type="InParanoid" id="A0A151ZFZ6"/>
<feature type="signal peptide" evidence="5">
    <location>
        <begin position="1"/>
        <end position="22"/>
    </location>
</feature>
<dbReference type="GO" id="GO:0031160">
    <property type="term" value="C:spore wall"/>
    <property type="evidence" value="ECO:0007669"/>
    <property type="project" value="UniProtKB-ARBA"/>
</dbReference>
<dbReference type="SUPFAM" id="SSF117074">
    <property type="entry name" value="Hypothetical protein PA1324"/>
    <property type="match status" value="14"/>
</dbReference>
<dbReference type="EMBL" id="LODT01000028">
    <property type="protein sequence ID" value="KYQ92901.1"/>
    <property type="molecule type" value="Genomic_DNA"/>
</dbReference>
<keyword evidence="2" id="KW-0964">Secreted</keyword>
<feature type="chain" id="PRO_5007593255" evidence="5">
    <location>
        <begin position="23"/>
        <end position="3067"/>
    </location>
</feature>
<evidence type="ECO:0000313" key="7">
    <source>
        <dbReference type="EMBL" id="KYQ92901.1"/>
    </source>
</evidence>
<evidence type="ECO:0000256" key="2">
    <source>
        <dbReference type="ARBA" id="ARBA00022525"/>
    </source>
</evidence>
<dbReference type="OrthoDB" id="18761at2759"/>
<reference evidence="7 8" key="1">
    <citation type="submission" date="2015-12" db="EMBL/GenBank/DDBJ databases">
        <title>Dictyostelia acquired genes for synthesis and detection of signals that induce cell-type specialization by lateral gene transfer from prokaryotes.</title>
        <authorList>
            <person name="Gloeckner G."/>
            <person name="Schaap P."/>
        </authorList>
    </citation>
    <scope>NUCLEOTIDE SEQUENCE [LARGE SCALE GENOMIC DNA]</scope>
    <source>
        <strain evidence="7 8">TK</strain>
    </source>
</reference>
<evidence type="ECO:0000256" key="3">
    <source>
        <dbReference type="ARBA" id="ARBA00022729"/>
    </source>
</evidence>
<dbReference type="PANTHER" id="PTHR23303">
    <property type="entry name" value="CARBOXYPEPTIDASE REGULATORY REGION-CONTAINING"/>
    <property type="match status" value="1"/>
</dbReference>
<dbReference type="InterPro" id="IPR003645">
    <property type="entry name" value="Fol_N"/>
</dbReference>
<feature type="compositionally biased region" description="Low complexity" evidence="4">
    <location>
        <begin position="406"/>
        <end position="421"/>
    </location>
</feature>
<keyword evidence="3 5" id="KW-0732">Signal</keyword>
<organism evidence="7 8">
    <name type="scientific">Tieghemostelium lacteum</name>
    <name type="common">Slime mold</name>
    <name type="synonym">Dictyostelium lacteum</name>
    <dbReference type="NCBI Taxonomy" id="361077"/>
    <lineage>
        <taxon>Eukaryota</taxon>
        <taxon>Amoebozoa</taxon>
        <taxon>Evosea</taxon>
        <taxon>Eumycetozoa</taxon>
        <taxon>Dictyostelia</taxon>
        <taxon>Dictyosteliales</taxon>
        <taxon>Raperosteliaceae</taxon>
        <taxon>Tieghemostelium</taxon>
    </lineage>
</organism>
<dbReference type="OMA" id="YIGNYVW"/>
<keyword evidence="8" id="KW-1185">Reference proteome</keyword>
<dbReference type="STRING" id="361077.A0A151ZFZ6"/>
<dbReference type="InterPro" id="IPR033764">
    <property type="entry name" value="Sdr_B"/>
</dbReference>
<feature type="region of interest" description="Disordered" evidence="4">
    <location>
        <begin position="434"/>
        <end position="455"/>
    </location>
</feature>
<dbReference type="GO" id="GO:0030435">
    <property type="term" value="P:sporulation resulting in formation of a cellular spore"/>
    <property type="evidence" value="ECO:0007669"/>
    <property type="project" value="UniProtKB-ARBA"/>
</dbReference>
<feature type="domain" description="Follistatin-like" evidence="6">
    <location>
        <begin position="302"/>
        <end position="326"/>
    </location>
</feature>
<proteinExistence type="predicted"/>
<name>A0A151ZFZ6_TIELA</name>
<dbReference type="Proteomes" id="UP000076078">
    <property type="component" value="Unassembled WGS sequence"/>
</dbReference>
<feature type="domain" description="Follistatin-like" evidence="6">
    <location>
        <begin position="243"/>
        <end position="265"/>
    </location>
</feature>
<dbReference type="GO" id="GO:0005576">
    <property type="term" value="C:extracellular region"/>
    <property type="evidence" value="ECO:0007669"/>
    <property type="project" value="UniProtKB-SubCell"/>
</dbReference>
<evidence type="ECO:0000256" key="1">
    <source>
        <dbReference type="ARBA" id="ARBA00004613"/>
    </source>
</evidence>
<evidence type="ECO:0000313" key="8">
    <source>
        <dbReference type="Proteomes" id="UP000076078"/>
    </source>
</evidence>
<accession>A0A151ZFZ6</accession>
<evidence type="ECO:0000256" key="5">
    <source>
        <dbReference type="SAM" id="SignalP"/>
    </source>
</evidence>
<dbReference type="Gene3D" id="2.60.40.10">
    <property type="entry name" value="Immunoglobulins"/>
    <property type="match status" value="14"/>
</dbReference>
<dbReference type="InterPro" id="IPR013783">
    <property type="entry name" value="Ig-like_fold"/>
</dbReference>
<feature type="domain" description="Follistatin-like" evidence="6">
    <location>
        <begin position="337"/>
        <end position="359"/>
    </location>
</feature>
<feature type="region of interest" description="Disordered" evidence="4">
    <location>
        <begin position="402"/>
        <end position="421"/>
    </location>
</feature>
<evidence type="ECO:0000256" key="4">
    <source>
        <dbReference type="SAM" id="MobiDB-lite"/>
    </source>
</evidence>
<protein>
    <submittedName>
        <fullName evidence="7">Colossin B</fullName>
    </submittedName>
</protein>
<dbReference type="InterPro" id="IPR051417">
    <property type="entry name" value="SDr/BOS_complex"/>
</dbReference>
<comment type="caution">
    <text evidence="7">The sequence shown here is derived from an EMBL/GenBank/DDBJ whole genome shotgun (WGS) entry which is preliminary data.</text>
</comment>
<sequence length="3067" mass="339837">MKNSIILVITVILILDLTKIFSFGNSEIDTVWVYQDSIDEKWSDTSGPLLNDSIFYSLENSWPTFDNSPYSIKYLISQKNILEFQLNDNLQFNNSKALNFQLYCEGDSPRLEISLLMENGESMTPIDFSNDLLNVPKKQWLNIWKLLPSIDMKFVGFSIQGIPGYSGTVYIDNLRLLSSDSEFYNGCSVLKCPMDVKCVNNSGVVYYCQQSITDPIKLNSSLNIQNSRLYEPFSKDGYHCDHPCYHFHCPRGTKCYSRKGKPKCSSYYPIQMESHIEVVCPQGYKLFEWGQNERYCAPYLYDCFHLTCPYGKTCRMNTDTNEPYCTDELFDEPVCITCKGVRCPPGFECIIQEGKAKCQIIPYIPTTFCPEYDEMCPNGFVCAMVNNEEQCIRNPKKPVVNPPTNTPILTTPPILSSSTTSRPVLTTSTTILTHTTSTTKPPPATPILTRPHATSTSGSSVVVTSSISSPVTIGLLTTISSTLTPTPTPAPNRTFAVGQRVWIDNSNDGIYNPGVDIPLVDIFVSLYSQSGKAILQSITDKDGIYYMDMVPEGYYMSKLDSPIPDGIVYSGLSRYPVNSKTKFTPQFYVGLENSDFEMNNGRFPVTASYINPYVNYPLIPGDLERYALGDFIWYDTNKNGVADPGEKGIKGLEVHLLSLDSKNLLSKTTTNRLGIYYFDNLPTGAYRVSFIYDDGYSVTYSTIIDSSITNRVLTFPILLSQANPSVQAREPKAIDYSAPWVISTIDLPLTYYPDYAMGILAFIDTNNDGIFNPEFENTLPGVSVRLWNFYGTDYVSDIYGIEVRYQITNAEGYYSFDLLKEGVYYVQFDVPAGYKFTTPPIVETFYIFSNVDQSIGTSPAIDLHSLARDTFPTDGVKAKKIYPGCNVGFTAITTFSVGDIVWYDNNQNGLLDEGEPGVEGISVMLLTTDNQIATNVYGNQIPIQYTDPLGQYWFINVPEGVYHIKFNNLPVGYKWTTQYASSPNGIFNLYESKPNEHTGITDNFKLAIGQHGVRPTSTIDNLPDHYVNDNIDAGIIPGTKVNPDSFGIGRYIWIDSNQNQMRDSNEQGVQGIKVMLLNRDGSLATNIQGLTVQPVYTDEYGRYYFDNLSAGTYQIQFKNLPSGYNFIRSGPPHPFYLTGRTPLFNLTKSTSTGRKKEIQPISVKTQLDSNKVSTDTFESITTLTDLIPYLFTLSIGSISSSISTTTTIIEYDSHDTATSKSGESFSTIVTQVSTTTTTSGGQNPNVYPDFPDLTGISLHTGANWEIYPPPPVGYSDQFESLPGSSKLSDAKADFMDLTRNAGLMPSLSFGVGDCVYYLDSNGTKQFIANITAIITDIYGGDVTDQSGNIPMVATTDENGRYLIDNLKPGLYKVIWGNLPAGFKYKQPETGVQSFLLDRTSPTVRATQVTDFSPLSVLFDPTVDLELSPPSIFAIGDMVWEDRNGDGFRAFDDPPVTGAIIELMDGRGLNYASNKFGIPLDPVTTDSTGVYYFDNLAEGTYVVRFTPPPGYQFTAQLGVGKPGSGYQSFSSAPNKTGYTHPIYLSPVANGITIISPPLKTKNIKATAGNFNIDAGLTQKRTNVDTFTLGRWVFIDENANGEKDSGDTPVANVTVSIFSIDGSPIYDESGQIVKPVLSNDQGEYRFTDVLSGTYQLQFSGIPDGYTFSPMFSPSVATGITNEVNFYFNSPNVQLAKPSDNVTTKYVDFTINSGLVPSATLAIGDLVWYDMNGDGIYQTDSEPGARNIIVTLTNTQLNQVSQTITDSKGRYIFDNLQTGVYKLQFRSQYSSIQTSPIFRGNTTNDTNKAVNGQILDIQLSQFFDVQETLPADGLIAQYINNIQDVGILKPYLYSVGQMVWLDENKNSIIDDNENGIANVTVSLRRTQDSLTSVYTDIFGNLLTANSNETGHYWINFIEAGYYVASFTNLPKGHEFTLQDKDSSASAIGWSYLIKLVQNESNIYDSTIDKGAKNATYVNRYINAGLIDQLNQLKTYKLSGHVYMDMNRNGKFDIGETLVKGINVTLLDKFGNPSMDRYQKHVPIIQTNDQGYYQFKNLLEGIYQVQFDGTTAPRYMYYSPIDQNNNNRSLISGIQLTQSNSNITDLPFTDIDQLILNDQNAGLVRVSTFSVGDRIIPNYLSTVLESSRYNGSGITVKLLKNGLSTNDINGLPVAPQTVGSDGIFLFTEIPEDAGYSLSFSNIPPEWIYEPLRQTNFPFDRTYSTSFFDLPNPNSLVNVTDGNRYDLSRDIVITPVILGIGDLAFLDLDDSGTQLVPAAPMSNISVQLLGANKQPVTDAFGNLVKIQKTDSQGFYNFQSLLPGNYRVYFSLPDGYAYCKRFSGGDQSLDSNIDANGMSNLVSLDSSSPTLSLYPGQNRQINIASDNSVDGGFIQLIPAGFITGMSFIDYNSDGLYNSRDRPYPNMTVTLYDREMVVSQTVTDQNGQYSFINLDIGKNYQVLFSLAPYPYKATLTPGGRGGYMQLPKASQTDVNIGINIPYYHCQDNPEVILTCFARDDAGVVAPDYNETILVSFPYNSYSDVSGDYSFGRKQSWLQYYQTGSIFGVAYDRAEGVVYTTPFLKQGTVEATPGRIYRHYSPGNFSVFLDVNVLLGNQYTINSKSGGFEIGYVYFRKFGDIDIVDDFLYATVLSKNTILKIPLRVQSVKKKDITILQVKHICPGGPNDFQIAALGYDGENMYVGGVCTGITGNSSSNTLGVIKKINKEFTNYTDALIFSFDYPRGYLQCYSIRGKMQCYPYQRATWNQWPWTSDRLALGSSFWPHPQIFDLTFIGYQGNMVISIRDREADFYNNIPAGDILYACKDSKGQYQLESGGSCGNLIGAHVGASGGEGSGNFVPEGPGNGEFFDDNFVSWPTQWVHDETMWGTAVHLPGTTEVMSTGYDLNGINQGTVLRLSTLNGSKISGFIVYQKGGSFTKLNGLGDIDIMCELPPTYIGNLVWDDLNGNGLQDSQEPGISNVTIDLYYTANNTFYQNTTTNSLGNYIFKVSPNVGYTTYVRIPPLYKATIQYSQYKGKAIDPIFLNSKIDSNGTSIIPPISYGENIVNNDAGLISI</sequence>
<dbReference type="SMART" id="SM00274">
    <property type="entry name" value="FOLN"/>
    <property type="match status" value="3"/>
</dbReference>
<dbReference type="Pfam" id="PF17210">
    <property type="entry name" value="SdrD_B"/>
    <property type="match status" value="12"/>
</dbReference>
<dbReference type="PANTHER" id="PTHR23303:SF15">
    <property type="entry name" value="COLOSSIN-A"/>
    <property type="match status" value="1"/>
</dbReference>